<evidence type="ECO:0000313" key="2">
    <source>
        <dbReference type="EMBL" id="KAF9487153.1"/>
    </source>
</evidence>
<accession>A0A9P5ZHF0</accession>
<dbReference type="EMBL" id="MU154811">
    <property type="protein sequence ID" value="KAF9487153.1"/>
    <property type="molecule type" value="Genomic_DNA"/>
</dbReference>
<evidence type="ECO:0000256" key="1">
    <source>
        <dbReference type="SAM" id="MobiDB-lite"/>
    </source>
</evidence>
<evidence type="ECO:0000313" key="3">
    <source>
        <dbReference type="Proteomes" id="UP000807025"/>
    </source>
</evidence>
<comment type="caution">
    <text evidence="2">The sequence shown here is derived from an EMBL/GenBank/DDBJ whole genome shotgun (WGS) entry which is preliminary data.</text>
</comment>
<gene>
    <name evidence="2" type="ORF">BDN71DRAFT_1514253</name>
</gene>
<dbReference type="OrthoDB" id="2564904at2759"/>
<feature type="region of interest" description="Disordered" evidence="1">
    <location>
        <begin position="1"/>
        <end position="20"/>
    </location>
</feature>
<proteinExistence type="predicted"/>
<protein>
    <submittedName>
        <fullName evidence="2">Uncharacterized protein</fullName>
    </submittedName>
</protein>
<reference evidence="2" key="1">
    <citation type="submission" date="2020-11" db="EMBL/GenBank/DDBJ databases">
        <authorList>
            <consortium name="DOE Joint Genome Institute"/>
            <person name="Ahrendt S."/>
            <person name="Riley R."/>
            <person name="Andreopoulos W."/>
            <person name="Labutti K."/>
            <person name="Pangilinan J."/>
            <person name="Ruiz-Duenas F.J."/>
            <person name="Barrasa J.M."/>
            <person name="Sanchez-Garcia M."/>
            <person name="Camarero S."/>
            <person name="Miyauchi S."/>
            <person name="Serrano A."/>
            <person name="Linde D."/>
            <person name="Babiker R."/>
            <person name="Drula E."/>
            <person name="Ayuso-Fernandez I."/>
            <person name="Pacheco R."/>
            <person name="Padilla G."/>
            <person name="Ferreira P."/>
            <person name="Barriuso J."/>
            <person name="Kellner H."/>
            <person name="Castanera R."/>
            <person name="Alfaro M."/>
            <person name="Ramirez L."/>
            <person name="Pisabarro A.G."/>
            <person name="Kuo A."/>
            <person name="Tritt A."/>
            <person name="Lipzen A."/>
            <person name="He G."/>
            <person name="Yan M."/>
            <person name="Ng V."/>
            <person name="Cullen D."/>
            <person name="Martin F."/>
            <person name="Rosso M.-N."/>
            <person name="Henrissat B."/>
            <person name="Hibbett D."/>
            <person name="Martinez A.T."/>
            <person name="Grigoriev I.V."/>
        </authorList>
    </citation>
    <scope>NUCLEOTIDE SEQUENCE</scope>
    <source>
        <strain evidence="2">ATCC 90797</strain>
    </source>
</reference>
<dbReference type="Proteomes" id="UP000807025">
    <property type="component" value="Unassembled WGS sequence"/>
</dbReference>
<sequence length="146" mass="16275">MTPNHPHAAPRPVAQQQPGWTLRRPFPSRTQEWEQVAETQYSVLLLGLIWVDGAIWFEDAVCGKGSGLQGALGLWRWKAGMPLGMVRMMRGVGVCWSKVLLRWDSGWEALETGVAIPAGALKGVQFMCTPDYVQVVSFIDQRLINI</sequence>
<keyword evidence="3" id="KW-1185">Reference proteome</keyword>
<dbReference type="AlphaFoldDB" id="A0A9P5ZHF0"/>
<organism evidence="2 3">
    <name type="scientific">Pleurotus eryngii</name>
    <name type="common">Boletus of the steppes</name>
    <dbReference type="NCBI Taxonomy" id="5323"/>
    <lineage>
        <taxon>Eukaryota</taxon>
        <taxon>Fungi</taxon>
        <taxon>Dikarya</taxon>
        <taxon>Basidiomycota</taxon>
        <taxon>Agaricomycotina</taxon>
        <taxon>Agaricomycetes</taxon>
        <taxon>Agaricomycetidae</taxon>
        <taxon>Agaricales</taxon>
        <taxon>Pleurotineae</taxon>
        <taxon>Pleurotaceae</taxon>
        <taxon>Pleurotus</taxon>
    </lineage>
</organism>
<name>A0A9P5ZHF0_PLEER</name>